<name>A0ABP8FMB1_9ACTN</name>
<sequence>MTVPVASAPAVTVTSAGLVAPRSVVPTVTVTVTVTRGVAVTLGVAVPRPVSSAGTVTRAVALAAAGTLPGAGPGREIAVASTAVAEAGAGSAGRLGRWVRGTLRRGHRPIIARTRGALCSPRQNCR</sequence>
<comment type="caution">
    <text evidence="1">The sequence shown here is derived from an EMBL/GenBank/DDBJ whole genome shotgun (WGS) entry which is preliminary data.</text>
</comment>
<dbReference type="EMBL" id="BAABET010000003">
    <property type="protein sequence ID" value="GAA4306911.1"/>
    <property type="molecule type" value="Genomic_DNA"/>
</dbReference>
<protein>
    <submittedName>
        <fullName evidence="1">Uncharacterized protein</fullName>
    </submittedName>
</protein>
<proteinExistence type="predicted"/>
<evidence type="ECO:0000313" key="1">
    <source>
        <dbReference type="EMBL" id="GAA4306911.1"/>
    </source>
</evidence>
<evidence type="ECO:0000313" key="2">
    <source>
        <dbReference type="Proteomes" id="UP001501115"/>
    </source>
</evidence>
<organism evidence="1 2">
    <name type="scientific">Streptomyces venetus</name>
    <dbReference type="NCBI Taxonomy" id="1701086"/>
    <lineage>
        <taxon>Bacteria</taxon>
        <taxon>Bacillati</taxon>
        <taxon>Actinomycetota</taxon>
        <taxon>Actinomycetes</taxon>
        <taxon>Kitasatosporales</taxon>
        <taxon>Streptomycetaceae</taxon>
        <taxon>Streptomyces</taxon>
    </lineage>
</organism>
<dbReference type="Proteomes" id="UP001501115">
    <property type="component" value="Unassembled WGS sequence"/>
</dbReference>
<keyword evidence="2" id="KW-1185">Reference proteome</keyword>
<gene>
    <name evidence="1" type="ORF">GCM10023086_25350</name>
</gene>
<reference evidence="2" key="1">
    <citation type="journal article" date="2019" name="Int. J. Syst. Evol. Microbiol.">
        <title>The Global Catalogue of Microorganisms (GCM) 10K type strain sequencing project: providing services to taxonomists for standard genome sequencing and annotation.</title>
        <authorList>
            <consortium name="The Broad Institute Genomics Platform"/>
            <consortium name="The Broad Institute Genome Sequencing Center for Infectious Disease"/>
            <person name="Wu L."/>
            <person name="Ma J."/>
        </authorList>
    </citation>
    <scope>NUCLEOTIDE SEQUENCE [LARGE SCALE GENOMIC DNA]</scope>
    <source>
        <strain evidence="2">JCM 31290</strain>
    </source>
</reference>
<accession>A0ABP8FMB1</accession>